<dbReference type="OrthoDB" id="10431796at2759"/>
<feature type="transmembrane region" description="Helical" evidence="1">
    <location>
        <begin position="545"/>
        <end position="567"/>
    </location>
</feature>
<name>A0A8J6CHW3_DIALT</name>
<keyword evidence="1" id="KW-0472">Membrane</keyword>
<feature type="transmembrane region" description="Helical" evidence="1">
    <location>
        <begin position="426"/>
        <end position="446"/>
    </location>
</feature>
<feature type="transmembrane region" description="Helical" evidence="1">
    <location>
        <begin position="149"/>
        <end position="168"/>
    </location>
</feature>
<dbReference type="EMBL" id="JAGTXO010000004">
    <property type="protein sequence ID" value="KAG8468173.1"/>
    <property type="molecule type" value="Genomic_DNA"/>
</dbReference>
<dbReference type="AlphaFoldDB" id="A0A8J6CHW3"/>
<comment type="caution">
    <text evidence="2">The sequence shown here is derived from an EMBL/GenBank/DDBJ whole genome shotgun (WGS) entry which is preliminary data.</text>
</comment>
<keyword evidence="1" id="KW-1133">Transmembrane helix</keyword>
<evidence type="ECO:0000313" key="2">
    <source>
        <dbReference type="EMBL" id="KAG8468173.1"/>
    </source>
</evidence>
<sequence length="722" mass="80659">MPPKARKYRLSGWRRLPEEQSEDRSEAHGIDRLAPAERELYSLSLAAFLQEEFDPVASLCQHVWATLGGRVGRDDMIALLNALRVSHQDVRLCVDRQFGQSVGKRLNYAELLAFLHVISDDKSLALTRKRINKLYGVEDEARAPPLPSALWVMLLCALAPITWPLFALNAHRLAGLGPRGLSPAVVLLFEAVFVLGYAPLVLLALRWSELREDRVSTFECFCPALAITLMCVLKAFSIGRGWFLLRADQLHAWRRLRVQKRFTARFARNRILLQRLGVSVYGVPQEAPRHVWAYELLQYLEHTYARPEGLVPDLPPPLAHPTTANALKAGATLVLDRAAHAQARAAHASRASALTIGTLASRVAVGPDALLREPELPLAERAADRYYDTDQPDALDRVTHSLSFDSQQLFSAEWFRTRFQQPRSGALAIAIALTSPAIPCLVRHAVHGLPYLGEHAASRFVVAVNIAYGVPSLLIVLLTLTAFLDMLQFRKLLLRGLTASVRPDLASDSGVRVTLDLRDAVNLSTWFELITYLRMRCLSAEVRPFNSLLLPVALLDLGLCAMFMWEWVAFHVGDEPQDYVISALDILSALSVTWLSGFIWVAMSRACDINIALDEHAEVLESTQVELRMAIRQLRMAARLHAELETAALSHELRALEETDFQLTAIVRKTRNVDMFKPFKLLGVSITSSRLRALGTLLLTGFISGIWRQVDDVLFTSFGITF</sequence>
<protein>
    <submittedName>
        <fullName evidence="2">Uncharacterized protein</fullName>
    </submittedName>
</protein>
<gene>
    <name evidence="2" type="ORF">KFE25_013256</name>
</gene>
<keyword evidence="1" id="KW-0812">Transmembrane</keyword>
<organism evidence="2 3">
    <name type="scientific">Diacronema lutheri</name>
    <name type="common">Unicellular marine alga</name>
    <name type="synonym">Monochrysis lutheri</name>
    <dbReference type="NCBI Taxonomy" id="2081491"/>
    <lineage>
        <taxon>Eukaryota</taxon>
        <taxon>Haptista</taxon>
        <taxon>Haptophyta</taxon>
        <taxon>Pavlovophyceae</taxon>
        <taxon>Pavlovales</taxon>
        <taxon>Pavlovaceae</taxon>
        <taxon>Diacronema</taxon>
    </lineage>
</organism>
<feature type="transmembrane region" description="Helical" evidence="1">
    <location>
        <begin position="466"/>
        <end position="487"/>
    </location>
</feature>
<dbReference type="Proteomes" id="UP000751190">
    <property type="component" value="Unassembled WGS sequence"/>
</dbReference>
<keyword evidence="3" id="KW-1185">Reference proteome</keyword>
<feature type="transmembrane region" description="Helical" evidence="1">
    <location>
        <begin position="579"/>
        <end position="601"/>
    </location>
</feature>
<evidence type="ECO:0000256" key="1">
    <source>
        <dbReference type="SAM" id="Phobius"/>
    </source>
</evidence>
<feature type="transmembrane region" description="Helical" evidence="1">
    <location>
        <begin position="180"/>
        <end position="205"/>
    </location>
</feature>
<reference evidence="2" key="1">
    <citation type="submission" date="2021-05" db="EMBL/GenBank/DDBJ databases">
        <title>The genome of the haptophyte Pavlova lutheri (Diacronema luteri, Pavlovales) - a model for lipid biosynthesis in eukaryotic algae.</title>
        <authorList>
            <person name="Hulatt C.J."/>
            <person name="Posewitz M.C."/>
        </authorList>
    </citation>
    <scope>NUCLEOTIDE SEQUENCE</scope>
    <source>
        <strain evidence="2">NIVA-4/92</strain>
    </source>
</reference>
<proteinExistence type="predicted"/>
<accession>A0A8J6CHW3</accession>
<evidence type="ECO:0000313" key="3">
    <source>
        <dbReference type="Proteomes" id="UP000751190"/>
    </source>
</evidence>